<keyword evidence="2" id="KW-1185">Reference proteome</keyword>
<dbReference type="AlphaFoldDB" id="A0A3M6T8E8"/>
<reference evidence="1 2" key="1">
    <citation type="journal article" date="2018" name="Sci. Rep.">
        <title>Comparative analysis of the Pocillopora damicornis genome highlights role of immune system in coral evolution.</title>
        <authorList>
            <person name="Cunning R."/>
            <person name="Bay R.A."/>
            <person name="Gillette P."/>
            <person name="Baker A.C."/>
            <person name="Traylor-Knowles N."/>
        </authorList>
    </citation>
    <scope>NUCLEOTIDE SEQUENCE [LARGE SCALE GENOMIC DNA]</scope>
    <source>
        <strain evidence="1">RSMAS</strain>
        <tissue evidence="1">Whole animal</tissue>
    </source>
</reference>
<organism evidence="1 2">
    <name type="scientific">Pocillopora damicornis</name>
    <name type="common">Cauliflower coral</name>
    <name type="synonym">Millepora damicornis</name>
    <dbReference type="NCBI Taxonomy" id="46731"/>
    <lineage>
        <taxon>Eukaryota</taxon>
        <taxon>Metazoa</taxon>
        <taxon>Cnidaria</taxon>
        <taxon>Anthozoa</taxon>
        <taxon>Hexacorallia</taxon>
        <taxon>Scleractinia</taxon>
        <taxon>Astrocoeniina</taxon>
        <taxon>Pocilloporidae</taxon>
        <taxon>Pocillopora</taxon>
    </lineage>
</organism>
<dbReference type="Proteomes" id="UP000275408">
    <property type="component" value="Unassembled WGS sequence"/>
</dbReference>
<name>A0A3M6T8E8_POCDA</name>
<accession>A0A3M6T8E8</accession>
<dbReference type="EMBL" id="RCHS01004089">
    <property type="protein sequence ID" value="RMX37677.1"/>
    <property type="molecule type" value="Genomic_DNA"/>
</dbReference>
<proteinExistence type="predicted"/>
<protein>
    <submittedName>
        <fullName evidence="1">Uncharacterized protein</fullName>
    </submittedName>
</protein>
<sequence length="104" mass="11704">MMEYGIVHRIPHAYRTEAVHTKISPTYQEMQPGYTKNTNVRATAIISEVHRGSEARLKNYIGRPSSEKIIACSDSLSDAFSGMPHQSLQPSFTSRVSRFTSFVL</sequence>
<comment type="caution">
    <text evidence="1">The sequence shown here is derived from an EMBL/GenBank/DDBJ whole genome shotgun (WGS) entry which is preliminary data.</text>
</comment>
<evidence type="ECO:0000313" key="2">
    <source>
        <dbReference type="Proteomes" id="UP000275408"/>
    </source>
</evidence>
<gene>
    <name evidence="1" type="ORF">pdam_00004302</name>
</gene>
<evidence type="ECO:0000313" key="1">
    <source>
        <dbReference type="EMBL" id="RMX37677.1"/>
    </source>
</evidence>